<feature type="compositionally biased region" description="Low complexity" evidence="1">
    <location>
        <begin position="42"/>
        <end position="54"/>
    </location>
</feature>
<feature type="compositionally biased region" description="Low complexity" evidence="1">
    <location>
        <begin position="1"/>
        <end position="12"/>
    </location>
</feature>
<sequence>FSIQSMQSSNSSGFLPEQKVQSEKDYNSAVQNPLKEDQATGAKSPLSPSSLFSSADEESKATNAFSQALRRLRDNHPVTSSFESSLQQMQPENKIIGKPICVLPLSPASPFSCADEEFKETDAFCKAFRQLSTMDTHIDDSAIETIHAPDLSENPALSMIESLPWPALKRLFFFLFPTNGNCEYLFNLSQVSSHFHVGVHEFMKKNRPGIERVTLCRTTEGLKVEMYLFRSNIAFHGLDDLVAGRFERSME</sequence>
<comment type="caution">
    <text evidence="2">The sequence shown here is derived from an EMBL/GenBank/DDBJ whole genome shotgun (WGS) entry which is preliminary data.</text>
</comment>
<dbReference type="EMBL" id="BTRK01000006">
    <property type="protein sequence ID" value="GMR57712.1"/>
    <property type="molecule type" value="Genomic_DNA"/>
</dbReference>
<feature type="non-terminal residue" evidence="2">
    <location>
        <position position="251"/>
    </location>
</feature>
<evidence type="ECO:0000313" key="3">
    <source>
        <dbReference type="Proteomes" id="UP001328107"/>
    </source>
</evidence>
<evidence type="ECO:0000313" key="2">
    <source>
        <dbReference type="EMBL" id="GMR57712.1"/>
    </source>
</evidence>
<keyword evidence="3" id="KW-1185">Reference proteome</keyword>
<accession>A0AAN5D8K9</accession>
<feature type="non-terminal residue" evidence="2">
    <location>
        <position position="1"/>
    </location>
</feature>
<dbReference type="AlphaFoldDB" id="A0AAN5D8K9"/>
<evidence type="ECO:0000256" key="1">
    <source>
        <dbReference type="SAM" id="MobiDB-lite"/>
    </source>
</evidence>
<reference evidence="3" key="1">
    <citation type="submission" date="2022-10" db="EMBL/GenBank/DDBJ databases">
        <title>Genome assembly of Pristionchus species.</title>
        <authorList>
            <person name="Yoshida K."/>
            <person name="Sommer R.J."/>
        </authorList>
    </citation>
    <scope>NUCLEOTIDE SEQUENCE [LARGE SCALE GENOMIC DNA]</scope>
    <source>
        <strain evidence="3">RS5460</strain>
    </source>
</reference>
<proteinExistence type="predicted"/>
<organism evidence="2 3">
    <name type="scientific">Pristionchus mayeri</name>
    <dbReference type="NCBI Taxonomy" id="1317129"/>
    <lineage>
        <taxon>Eukaryota</taxon>
        <taxon>Metazoa</taxon>
        <taxon>Ecdysozoa</taxon>
        <taxon>Nematoda</taxon>
        <taxon>Chromadorea</taxon>
        <taxon>Rhabditida</taxon>
        <taxon>Rhabditina</taxon>
        <taxon>Diplogasteromorpha</taxon>
        <taxon>Diplogasteroidea</taxon>
        <taxon>Neodiplogasteridae</taxon>
        <taxon>Pristionchus</taxon>
    </lineage>
</organism>
<dbReference type="Proteomes" id="UP001328107">
    <property type="component" value="Unassembled WGS sequence"/>
</dbReference>
<protein>
    <submittedName>
        <fullName evidence="2">Uncharacterized protein</fullName>
    </submittedName>
</protein>
<gene>
    <name evidence="2" type="ORF">PMAYCL1PPCAC_27907</name>
</gene>
<feature type="region of interest" description="Disordered" evidence="1">
    <location>
        <begin position="1"/>
        <end position="57"/>
    </location>
</feature>
<name>A0AAN5D8K9_9BILA</name>